<sequence>MISRQRRFFGKRLNRINIKAINRNAISLLNYHIRVLRLKPADFSKLDERVSEALVNYKLHLRPRCKERLYLPRKELGRSLHSVELRSKHMLQELINPTILKMENTNETNLAQKKRQKSKKSLEEAQLAKLYNEIEK</sequence>
<evidence type="ECO:0000313" key="1">
    <source>
        <dbReference type="EMBL" id="TBU11818.1"/>
    </source>
</evidence>
<protein>
    <submittedName>
        <fullName evidence="1">Uncharacterized protein</fullName>
    </submittedName>
</protein>
<dbReference type="AlphaFoldDB" id="A0A4Q9LT82"/>
<name>A0A4Q9LT82_9MICR</name>
<reference evidence="1 2" key="1">
    <citation type="submission" date="2017-12" db="EMBL/GenBank/DDBJ databases">
        <authorList>
            <person name="Pombert J.-F."/>
            <person name="Haag K.L."/>
            <person name="Ebert D."/>
        </authorList>
    </citation>
    <scope>NUCLEOTIDE SEQUENCE [LARGE SCALE GENOMIC DNA]</scope>
    <source>
        <strain evidence="1">IL-G-3</strain>
    </source>
</reference>
<gene>
    <name evidence="1" type="ORF">CWI38_1028p0020</name>
</gene>
<organism evidence="1 2">
    <name type="scientific">Hamiltosporidium tvaerminnensis</name>
    <dbReference type="NCBI Taxonomy" id="1176355"/>
    <lineage>
        <taxon>Eukaryota</taxon>
        <taxon>Fungi</taxon>
        <taxon>Fungi incertae sedis</taxon>
        <taxon>Microsporidia</taxon>
        <taxon>Dubosqiidae</taxon>
        <taxon>Hamiltosporidium</taxon>
    </lineage>
</organism>
<evidence type="ECO:0000313" key="2">
    <source>
        <dbReference type="Proteomes" id="UP000292282"/>
    </source>
</evidence>
<dbReference type="Proteomes" id="UP000292282">
    <property type="component" value="Unassembled WGS sequence"/>
</dbReference>
<dbReference type="EMBL" id="PITK01001028">
    <property type="protein sequence ID" value="TBU11818.1"/>
    <property type="molecule type" value="Genomic_DNA"/>
</dbReference>
<keyword evidence="2" id="KW-1185">Reference proteome</keyword>
<accession>A0A4Q9LT82</accession>
<proteinExistence type="predicted"/>
<comment type="caution">
    <text evidence="1">The sequence shown here is derived from an EMBL/GenBank/DDBJ whole genome shotgun (WGS) entry which is preliminary data.</text>
</comment>
<dbReference type="OrthoDB" id="2193117at2759"/>
<dbReference type="VEuPathDB" id="MicrosporidiaDB:CWI38_1028p0020"/>